<dbReference type="Proteomes" id="UP000316437">
    <property type="component" value="Unassembled WGS sequence"/>
</dbReference>
<accession>A0A543EJN1</accession>
<gene>
    <name evidence="1" type="ORF">FB551_1507</name>
</gene>
<evidence type="ECO:0000313" key="1">
    <source>
        <dbReference type="EMBL" id="TQM21808.1"/>
    </source>
</evidence>
<comment type="caution">
    <text evidence="1">The sequence shown here is derived from an EMBL/GenBank/DDBJ whole genome shotgun (WGS) entry which is preliminary data.</text>
</comment>
<protein>
    <submittedName>
        <fullName evidence="1">Uncharacterized protein</fullName>
    </submittedName>
</protein>
<organism evidence="1 2">
    <name type="scientific">Chryseobacterium aquifrigidense</name>
    <dbReference type="NCBI Taxonomy" id="558021"/>
    <lineage>
        <taxon>Bacteria</taxon>
        <taxon>Pseudomonadati</taxon>
        <taxon>Bacteroidota</taxon>
        <taxon>Flavobacteriia</taxon>
        <taxon>Flavobacteriales</taxon>
        <taxon>Weeksellaceae</taxon>
        <taxon>Chryseobacterium group</taxon>
        <taxon>Chryseobacterium</taxon>
    </lineage>
</organism>
<name>A0A543EJN1_9FLAO</name>
<dbReference type="AlphaFoldDB" id="A0A543EJN1"/>
<dbReference type="EMBL" id="VFPD01000001">
    <property type="protein sequence ID" value="TQM21808.1"/>
    <property type="molecule type" value="Genomic_DNA"/>
</dbReference>
<reference evidence="1 2" key="1">
    <citation type="submission" date="2019-06" db="EMBL/GenBank/DDBJ databases">
        <title>Sorghum-associated microbial communities from plants grown in Nebraska, USA.</title>
        <authorList>
            <person name="Schachtman D."/>
        </authorList>
    </citation>
    <scope>NUCLEOTIDE SEQUENCE [LARGE SCALE GENOMIC DNA]</scope>
    <source>
        <strain evidence="1 2">110</strain>
    </source>
</reference>
<proteinExistence type="predicted"/>
<sequence length="39" mass="4764">MKIRDFLWGYLGKIKSKFVVRIDKNEFRGYKKRYSGMFG</sequence>
<keyword evidence="2" id="KW-1185">Reference proteome</keyword>
<evidence type="ECO:0000313" key="2">
    <source>
        <dbReference type="Proteomes" id="UP000316437"/>
    </source>
</evidence>